<dbReference type="InterPro" id="IPR020852">
    <property type="entry name" value="RNR_Ib_NrdI_bac"/>
</dbReference>
<organism evidence="5 6">
    <name type="scientific">Corynebacterium uropygiale</name>
    <dbReference type="NCBI Taxonomy" id="1775911"/>
    <lineage>
        <taxon>Bacteria</taxon>
        <taxon>Bacillati</taxon>
        <taxon>Actinomycetota</taxon>
        <taxon>Actinomycetes</taxon>
        <taxon>Mycobacteriales</taxon>
        <taxon>Corynebacteriaceae</taxon>
        <taxon>Corynebacterium</taxon>
    </lineage>
</organism>
<dbReference type="Proteomes" id="UP001139336">
    <property type="component" value="Unassembled WGS sequence"/>
</dbReference>
<dbReference type="NCBIfam" id="TIGR00333">
    <property type="entry name" value="nrdI"/>
    <property type="match status" value="1"/>
</dbReference>
<keyword evidence="6" id="KW-1185">Reference proteome</keyword>
<evidence type="ECO:0000256" key="4">
    <source>
        <dbReference type="HAMAP-Rule" id="MF_00128"/>
    </source>
</evidence>
<evidence type="ECO:0000313" key="6">
    <source>
        <dbReference type="Proteomes" id="UP001139336"/>
    </source>
</evidence>
<evidence type="ECO:0000256" key="3">
    <source>
        <dbReference type="ARBA" id="ARBA00020129"/>
    </source>
</evidence>
<sequence>MPHTVAAQIPVRTIPPEQSPDLVYFSSASENTRRFVEKLERPALRIPLHPRREGVIRLTQPYVLLVPSYGGGDPRKAVPPQVRRHLSIPENRRLLRGVMTSGNTNFGVDYGIAGRIIAERLHVPLLYRFELLGTSRDVAVVREGLVKFWEGQRGE</sequence>
<proteinExistence type="inferred from homology"/>
<dbReference type="Pfam" id="PF07972">
    <property type="entry name" value="Flavodoxin_NdrI"/>
    <property type="match status" value="1"/>
</dbReference>
<reference evidence="5" key="1">
    <citation type="submission" date="2022-01" db="EMBL/GenBank/DDBJ databases">
        <title>Corynebacterium sp. nov isolated from isolated from the feces of the greater white-fronted geese (Anser albifrons) at Poyang Lake, PR China.</title>
        <authorList>
            <person name="Liu Q."/>
        </authorList>
    </citation>
    <scope>NUCLEOTIDE SEQUENCE</scope>
    <source>
        <strain evidence="5">JCM 32435</strain>
    </source>
</reference>
<comment type="similarity">
    <text evidence="2 4">Belongs to the NrdI family.</text>
</comment>
<evidence type="ECO:0000256" key="1">
    <source>
        <dbReference type="ARBA" id="ARBA00003999"/>
    </source>
</evidence>
<comment type="caution">
    <text evidence="5">The sequence shown here is derived from an EMBL/GenBank/DDBJ whole genome shotgun (WGS) entry which is preliminary data.</text>
</comment>
<accession>A0A9X1QSN5</accession>
<dbReference type="Gene3D" id="3.40.50.360">
    <property type="match status" value="1"/>
</dbReference>
<dbReference type="PANTHER" id="PTHR37297">
    <property type="entry name" value="PROTEIN NRDI"/>
    <property type="match status" value="1"/>
</dbReference>
<dbReference type="PIRSF" id="PIRSF005087">
    <property type="entry name" value="NrdI"/>
    <property type="match status" value="1"/>
</dbReference>
<dbReference type="AlphaFoldDB" id="A0A9X1QSN5"/>
<dbReference type="PANTHER" id="PTHR37297:SF1">
    <property type="entry name" value="PROTEIN NRDI"/>
    <property type="match status" value="1"/>
</dbReference>
<dbReference type="EMBL" id="JAKGSI010000004">
    <property type="protein sequence ID" value="MCF4007088.1"/>
    <property type="molecule type" value="Genomic_DNA"/>
</dbReference>
<dbReference type="GO" id="GO:0010181">
    <property type="term" value="F:FMN binding"/>
    <property type="evidence" value="ECO:0007669"/>
    <property type="project" value="InterPro"/>
</dbReference>
<dbReference type="SUPFAM" id="SSF52218">
    <property type="entry name" value="Flavoproteins"/>
    <property type="match status" value="1"/>
</dbReference>
<evidence type="ECO:0000256" key="2">
    <source>
        <dbReference type="ARBA" id="ARBA00009942"/>
    </source>
</evidence>
<dbReference type="InterPro" id="IPR004465">
    <property type="entry name" value="RNR_NrdI"/>
</dbReference>
<dbReference type="RefSeq" id="WP_236119234.1">
    <property type="nucleotide sequence ID" value="NZ_JAKGSI010000004.1"/>
</dbReference>
<dbReference type="InterPro" id="IPR029039">
    <property type="entry name" value="Flavoprotein-like_sf"/>
</dbReference>
<dbReference type="HAMAP" id="MF_00128">
    <property type="entry name" value="NrdI"/>
    <property type="match status" value="1"/>
</dbReference>
<gene>
    <name evidence="4 5" type="primary">nrdI</name>
    <name evidence="5" type="ORF">L1O03_07865</name>
</gene>
<name>A0A9X1QSN5_9CORY</name>
<protein>
    <recommendedName>
        <fullName evidence="3 4">Protein NrdI</fullName>
    </recommendedName>
</protein>
<comment type="function">
    <text evidence="1 4">Probably involved in ribonucleotide reductase function.</text>
</comment>
<evidence type="ECO:0000313" key="5">
    <source>
        <dbReference type="EMBL" id="MCF4007088.1"/>
    </source>
</evidence>